<dbReference type="Proteomes" id="UP000541810">
    <property type="component" value="Unassembled WGS sequence"/>
</dbReference>
<evidence type="ECO:0000313" key="3">
    <source>
        <dbReference type="Proteomes" id="UP000541810"/>
    </source>
</evidence>
<comment type="caution">
    <text evidence="2">The sequence shown here is derived from an EMBL/GenBank/DDBJ whole genome shotgun (WGS) entry which is preliminary data.</text>
</comment>
<name>A0A7X0H5T2_9BACT</name>
<dbReference type="RefSeq" id="WP_184677347.1">
    <property type="nucleotide sequence ID" value="NZ_JACHGY010000001.1"/>
</dbReference>
<dbReference type="EMBL" id="JACHGY010000001">
    <property type="protein sequence ID" value="MBB6429785.1"/>
    <property type="molecule type" value="Genomic_DNA"/>
</dbReference>
<organism evidence="2 3">
    <name type="scientific">Algisphaera agarilytica</name>
    <dbReference type="NCBI Taxonomy" id="1385975"/>
    <lineage>
        <taxon>Bacteria</taxon>
        <taxon>Pseudomonadati</taxon>
        <taxon>Planctomycetota</taxon>
        <taxon>Phycisphaerae</taxon>
        <taxon>Phycisphaerales</taxon>
        <taxon>Phycisphaeraceae</taxon>
        <taxon>Algisphaera</taxon>
    </lineage>
</organism>
<reference evidence="2 3" key="1">
    <citation type="submission" date="2020-08" db="EMBL/GenBank/DDBJ databases">
        <title>Genomic Encyclopedia of Type Strains, Phase IV (KMG-IV): sequencing the most valuable type-strain genomes for metagenomic binning, comparative biology and taxonomic classification.</title>
        <authorList>
            <person name="Goeker M."/>
        </authorList>
    </citation>
    <scope>NUCLEOTIDE SEQUENCE [LARGE SCALE GENOMIC DNA]</scope>
    <source>
        <strain evidence="2 3">DSM 103725</strain>
    </source>
</reference>
<feature type="region of interest" description="Disordered" evidence="1">
    <location>
        <begin position="1"/>
        <end position="24"/>
    </location>
</feature>
<dbReference type="InterPro" id="IPR029057">
    <property type="entry name" value="PRTase-like"/>
</dbReference>
<protein>
    <submittedName>
        <fullName evidence="2">Uncharacterized protein</fullName>
    </submittedName>
</protein>
<evidence type="ECO:0000313" key="2">
    <source>
        <dbReference type="EMBL" id="MBB6429785.1"/>
    </source>
</evidence>
<gene>
    <name evidence="2" type="ORF">HNQ40_001591</name>
</gene>
<dbReference type="SUPFAM" id="SSF53271">
    <property type="entry name" value="PRTase-like"/>
    <property type="match status" value="1"/>
</dbReference>
<evidence type="ECO:0000256" key="1">
    <source>
        <dbReference type="SAM" id="MobiDB-lite"/>
    </source>
</evidence>
<keyword evidence="3" id="KW-1185">Reference proteome</keyword>
<sequence>MASTPGTTAVLPNDSQDTPPNNQDRQMMLTQFLGQEQVRALLLDMCTRFGPELWPKGYEDETYRPVIVLVGESGHQLYEALVGWINEYNADTDRPRWPWALYNASYIYCTTSRNKAESGYRYWMLDKDEYGKDRARELSSEDLAKAVATRSVLVFDGPIHHGTTMRKIIRHLETAKPDQLYSYALFTKRNAQFVPTAYGLSIPETHRLYYSLNKIPQHFLGFNCKLERRDNHTPSDEAPFEDGTFHQNIQPLVGRRGIHLEALGKDTATGLDDPEGQHGHWQRRLEAMRIDHEAGGEARHLVVRYRGKTLACMTLRPLKLSCLSEHRVLAITRHIICPTTLGTPNEALGTEEKQTLYADLVYTL</sequence>
<feature type="compositionally biased region" description="Polar residues" evidence="1">
    <location>
        <begin position="13"/>
        <end position="24"/>
    </location>
</feature>
<accession>A0A7X0H5T2</accession>
<proteinExistence type="predicted"/>
<dbReference type="AlphaFoldDB" id="A0A7X0H5T2"/>
<dbReference type="Gene3D" id="3.40.50.2020">
    <property type="match status" value="1"/>
</dbReference>